<dbReference type="Proteomes" id="UP001500752">
    <property type="component" value="Unassembled WGS sequence"/>
</dbReference>
<keyword evidence="2" id="KW-0443">Lipid metabolism</keyword>
<dbReference type="InterPro" id="IPR029045">
    <property type="entry name" value="ClpP/crotonase-like_dom_sf"/>
</dbReference>
<dbReference type="InterPro" id="IPR001753">
    <property type="entry name" value="Enoyl-CoA_hydra/iso"/>
</dbReference>
<sequence length="262" mass="28149">MSANDTLVRFTVEGRILRATLSLPGRRNALSDAMLEQLVSGVRRHQAAQDIRALMLDGDGGSFCAGRDLSDQADDFEQGPAQLVVTHRRFADLMVEFAELPVVKIAVIEGYAVGAGWSLAAACDLRYAASDAVFSIPELSLGYPFGMGGVARLVRHLGLARAAELVLSGRRFGAEEALGHGFLSNVGPLEDHRAEAVRMADVIASRPALVLAQTARELRDAARSLVAAADRDVEGIVLASLDEECRQTTIQYATRFSRKQAS</sequence>
<gene>
    <name evidence="4" type="ORF">GCM10023081_15070</name>
</gene>
<dbReference type="PANTHER" id="PTHR11941:SF169">
    <property type="entry name" value="(7AS)-7A-METHYL-1,5-DIOXO-2,3,5,6,7,7A-HEXAHYDRO-1H-INDENE-CARBOXYL-COA HYDROLASE"/>
    <property type="match status" value="1"/>
</dbReference>
<keyword evidence="5" id="KW-1185">Reference proteome</keyword>
<name>A0ABP7C769_9MICC</name>
<evidence type="ECO:0000256" key="1">
    <source>
        <dbReference type="ARBA" id="ARBA00005254"/>
    </source>
</evidence>
<evidence type="ECO:0000256" key="3">
    <source>
        <dbReference type="ARBA" id="ARBA00023239"/>
    </source>
</evidence>
<dbReference type="Pfam" id="PF00378">
    <property type="entry name" value="ECH_1"/>
    <property type="match status" value="1"/>
</dbReference>
<comment type="caution">
    <text evidence="4">The sequence shown here is derived from an EMBL/GenBank/DDBJ whole genome shotgun (WGS) entry which is preliminary data.</text>
</comment>
<proteinExistence type="inferred from homology"/>
<dbReference type="RefSeq" id="WP_345149724.1">
    <property type="nucleotide sequence ID" value="NZ_BAABEO010000009.1"/>
</dbReference>
<dbReference type="SUPFAM" id="SSF52096">
    <property type="entry name" value="ClpP/crotonase"/>
    <property type="match status" value="1"/>
</dbReference>
<protein>
    <submittedName>
        <fullName evidence="4">Enoyl-CoA hydratase</fullName>
    </submittedName>
</protein>
<dbReference type="Gene3D" id="3.90.226.10">
    <property type="entry name" value="2-enoyl-CoA Hydratase, Chain A, domain 1"/>
    <property type="match status" value="1"/>
</dbReference>
<evidence type="ECO:0000313" key="5">
    <source>
        <dbReference type="Proteomes" id="UP001500752"/>
    </source>
</evidence>
<comment type="similarity">
    <text evidence="1">Belongs to the enoyl-CoA hydratase/isomerase family.</text>
</comment>
<evidence type="ECO:0000313" key="4">
    <source>
        <dbReference type="EMBL" id="GAA3677795.1"/>
    </source>
</evidence>
<dbReference type="CDD" id="cd06558">
    <property type="entry name" value="crotonase-like"/>
    <property type="match status" value="1"/>
</dbReference>
<organism evidence="4 5">
    <name type="scientific">Arthrobacter ginkgonis</name>
    <dbReference type="NCBI Taxonomy" id="1630594"/>
    <lineage>
        <taxon>Bacteria</taxon>
        <taxon>Bacillati</taxon>
        <taxon>Actinomycetota</taxon>
        <taxon>Actinomycetes</taxon>
        <taxon>Micrococcales</taxon>
        <taxon>Micrococcaceae</taxon>
        <taxon>Arthrobacter</taxon>
    </lineage>
</organism>
<dbReference type="PANTHER" id="PTHR11941">
    <property type="entry name" value="ENOYL-COA HYDRATASE-RELATED"/>
    <property type="match status" value="1"/>
</dbReference>
<evidence type="ECO:0000256" key="2">
    <source>
        <dbReference type="ARBA" id="ARBA00023098"/>
    </source>
</evidence>
<dbReference type="EMBL" id="BAABEO010000009">
    <property type="protein sequence ID" value="GAA3677795.1"/>
    <property type="molecule type" value="Genomic_DNA"/>
</dbReference>
<accession>A0ABP7C769</accession>
<reference evidence="5" key="1">
    <citation type="journal article" date="2019" name="Int. J. Syst. Evol. Microbiol.">
        <title>The Global Catalogue of Microorganisms (GCM) 10K type strain sequencing project: providing services to taxonomists for standard genome sequencing and annotation.</title>
        <authorList>
            <consortium name="The Broad Institute Genomics Platform"/>
            <consortium name="The Broad Institute Genome Sequencing Center for Infectious Disease"/>
            <person name="Wu L."/>
            <person name="Ma J."/>
        </authorList>
    </citation>
    <scope>NUCLEOTIDE SEQUENCE [LARGE SCALE GENOMIC DNA]</scope>
    <source>
        <strain evidence="5">JCM 30742</strain>
    </source>
</reference>
<keyword evidence="3" id="KW-0456">Lyase</keyword>